<name>A0ABN6FRI1_9GAMM</name>
<evidence type="ECO:0000256" key="10">
    <source>
        <dbReference type="ARBA" id="ARBA00023136"/>
    </source>
</evidence>
<evidence type="ECO:0000256" key="1">
    <source>
        <dbReference type="ARBA" id="ARBA00004571"/>
    </source>
</evidence>
<keyword evidence="19" id="KW-1185">Reference proteome</keyword>
<keyword evidence="8" id="KW-0406">Ion transport</keyword>
<comment type="similarity">
    <text evidence="12 14">Belongs to the TonB-dependent receptor family.</text>
</comment>
<keyword evidence="2 12" id="KW-0813">Transport</keyword>
<gene>
    <name evidence="18" type="ORF">LYSCAS_10800</name>
</gene>
<evidence type="ECO:0000256" key="5">
    <source>
        <dbReference type="ARBA" id="ARBA00022692"/>
    </source>
</evidence>
<dbReference type="Gene3D" id="2.170.130.10">
    <property type="entry name" value="TonB-dependent receptor, plug domain"/>
    <property type="match status" value="1"/>
</dbReference>
<reference evidence="18 19" key="1">
    <citation type="submission" date="2021-03" db="EMBL/GenBank/DDBJ databases">
        <title>Complete Genome Sequences of Two Lysobacter Strains Isolated from Sea Water (Lysobacter caseinilyticus) and Soil (Lysobacter helvus) in South Korea.</title>
        <authorList>
            <person name="Watanabe Y."/>
            <person name="Arakawa K."/>
        </authorList>
    </citation>
    <scope>NUCLEOTIDE SEQUENCE [LARGE SCALE GENOMIC DNA]</scope>
    <source>
        <strain evidence="18 19">KVB24</strain>
    </source>
</reference>
<evidence type="ECO:0000256" key="6">
    <source>
        <dbReference type="ARBA" id="ARBA00022729"/>
    </source>
</evidence>
<dbReference type="CDD" id="cd01347">
    <property type="entry name" value="ligand_gated_channel"/>
    <property type="match status" value="1"/>
</dbReference>
<evidence type="ECO:0000256" key="8">
    <source>
        <dbReference type="ARBA" id="ARBA00023065"/>
    </source>
</evidence>
<evidence type="ECO:0000256" key="2">
    <source>
        <dbReference type="ARBA" id="ARBA00022448"/>
    </source>
</evidence>
<dbReference type="RefSeq" id="WP_213436484.1">
    <property type="nucleotide sequence ID" value="NZ_AP024545.1"/>
</dbReference>
<evidence type="ECO:0000256" key="9">
    <source>
        <dbReference type="ARBA" id="ARBA00023077"/>
    </source>
</evidence>
<evidence type="ECO:0000256" key="12">
    <source>
        <dbReference type="PROSITE-ProRule" id="PRU01360"/>
    </source>
</evidence>
<evidence type="ECO:0000259" key="16">
    <source>
        <dbReference type="Pfam" id="PF00593"/>
    </source>
</evidence>
<keyword evidence="6 15" id="KW-0732">Signal</keyword>
<keyword evidence="18" id="KW-0675">Receptor</keyword>
<dbReference type="PANTHER" id="PTHR32552:SF81">
    <property type="entry name" value="TONB-DEPENDENT OUTER MEMBRANE RECEPTOR"/>
    <property type="match status" value="1"/>
</dbReference>
<feature type="domain" description="TonB-dependent receptor-like beta-barrel" evidence="16">
    <location>
        <begin position="317"/>
        <end position="662"/>
    </location>
</feature>
<proteinExistence type="inferred from homology"/>
<dbReference type="PANTHER" id="PTHR32552">
    <property type="entry name" value="FERRICHROME IRON RECEPTOR-RELATED"/>
    <property type="match status" value="1"/>
</dbReference>
<evidence type="ECO:0000256" key="13">
    <source>
        <dbReference type="PROSITE-ProRule" id="PRU10143"/>
    </source>
</evidence>
<dbReference type="Pfam" id="PF07715">
    <property type="entry name" value="Plug"/>
    <property type="match status" value="1"/>
</dbReference>
<organism evidence="18 19">
    <name type="scientific">Noviluteimonas caseinilytica</name>
    <dbReference type="NCBI Taxonomy" id="2675101"/>
    <lineage>
        <taxon>Bacteria</taxon>
        <taxon>Pseudomonadati</taxon>
        <taxon>Pseudomonadota</taxon>
        <taxon>Gammaproteobacteria</taxon>
        <taxon>Lysobacterales</taxon>
        <taxon>Lysobacteraceae</taxon>
        <taxon>Noviluteimonas</taxon>
    </lineage>
</organism>
<keyword evidence="10 12" id="KW-0472">Membrane</keyword>
<dbReference type="SUPFAM" id="SSF56935">
    <property type="entry name" value="Porins"/>
    <property type="match status" value="1"/>
</dbReference>
<dbReference type="InterPro" id="IPR036942">
    <property type="entry name" value="Beta-barrel_TonB_sf"/>
</dbReference>
<evidence type="ECO:0000256" key="3">
    <source>
        <dbReference type="ARBA" id="ARBA00022452"/>
    </source>
</evidence>
<feature type="domain" description="TonB-dependent receptor plug" evidence="17">
    <location>
        <begin position="50"/>
        <end position="160"/>
    </location>
</feature>
<evidence type="ECO:0000259" key="17">
    <source>
        <dbReference type="Pfam" id="PF07715"/>
    </source>
</evidence>
<dbReference type="Proteomes" id="UP000681317">
    <property type="component" value="Chromosome"/>
</dbReference>
<dbReference type="InterPro" id="IPR000531">
    <property type="entry name" value="Beta-barrel_TonB"/>
</dbReference>
<feature type="signal peptide" evidence="15">
    <location>
        <begin position="1"/>
        <end position="24"/>
    </location>
</feature>
<dbReference type="Gene3D" id="2.40.170.20">
    <property type="entry name" value="TonB-dependent receptor, beta-barrel domain"/>
    <property type="match status" value="1"/>
</dbReference>
<keyword evidence="4" id="KW-0410">Iron transport</keyword>
<dbReference type="InterPro" id="IPR037066">
    <property type="entry name" value="Plug_dom_sf"/>
</dbReference>
<evidence type="ECO:0000256" key="15">
    <source>
        <dbReference type="SAM" id="SignalP"/>
    </source>
</evidence>
<dbReference type="PROSITE" id="PS52016">
    <property type="entry name" value="TONB_DEPENDENT_REC_3"/>
    <property type="match status" value="1"/>
</dbReference>
<comment type="subcellular location">
    <subcellularLocation>
        <location evidence="1 12">Cell outer membrane</location>
        <topology evidence="1 12">Multi-pass membrane protein</topology>
    </subcellularLocation>
</comment>
<accession>A0ABN6FRI1</accession>
<evidence type="ECO:0000256" key="7">
    <source>
        <dbReference type="ARBA" id="ARBA00023004"/>
    </source>
</evidence>
<keyword evidence="5 12" id="KW-0812">Transmembrane</keyword>
<dbReference type="InterPro" id="IPR010916">
    <property type="entry name" value="TonB_box_CS"/>
</dbReference>
<sequence length="700" mass="74380">MTRAGRARLPAGALLFACPLAAFAQATTAPTPAMLDTVVVTATKRAERSFDVPASIDVVDGATIRDGQPGINLSEPLVRVSGVFAANRNNYAQDIQVSSRGYGGRATFGVRGVRLYQDFIPATMPDGQGQTGSFSLLSAKSIEVLRGPFSTLYGNASGGVISVFTEDPGASPVAGFALSAGSDATYNAELKANGTAGKLGYVVAANHFDTDGYREHSAATRDVVNAKFTFAPSARTRITVIGSSQHQPESQDPLGLTQAQVDADPRQATSVATLFDTRKSVDMVQGGVALEQDLPGDGMLRVTGYDGRREIRQFLALTGVGATSSGGVVDLDRDFGGLGARLILRGALADRPWVLTLGVDADRMRETRLGFVNNFGVQGELRRNEDDTVKSTDAYAELTWDALHALSLTLGLRTSRVDYDSEDHYIVGANPDDSGSRTYRDTSPIAGLVWHASDTLNVYASYGQGFETPTLAELAYRPTGAGLNLGLDSATSTSLEAGIKWLPTATQRLNLAVFGADTDQEIVVDTATGGRTTYRNAGKTRRRGFEAAWDADFGTHFNLHANYSWLDATFSESFSTGSPPVVVPAGTRLPGVPPKQAFGVVTWTPGGWAGFSAAAEVQYVGRLQANDRNTDAAPAYTLGNLRVGFAQTAGKWTWREYVRVDNIADVGYIGSVIVGDTNGRYFEPAPGRNWFAGVNVALAF</sequence>
<evidence type="ECO:0000256" key="4">
    <source>
        <dbReference type="ARBA" id="ARBA00022496"/>
    </source>
</evidence>
<dbReference type="Pfam" id="PF00593">
    <property type="entry name" value="TonB_dep_Rec_b-barrel"/>
    <property type="match status" value="1"/>
</dbReference>
<keyword evidence="3 12" id="KW-1134">Transmembrane beta strand</keyword>
<dbReference type="EMBL" id="AP024545">
    <property type="protein sequence ID" value="BCT92056.1"/>
    <property type="molecule type" value="Genomic_DNA"/>
</dbReference>
<keyword evidence="9 13" id="KW-0798">TonB box</keyword>
<dbReference type="InterPro" id="IPR012910">
    <property type="entry name" value="Plug_dom"/>
</dbReference>
<protein>
    <submittedName>
        <fullName evidence="18">TonB-dependent receptor</fullName>
    </submittedName>
</protein>
<keyword evidence="7" id="KW-0408">Iron</keyword>
<evidence type="ECO:0000256" key="14">
    <source>
        <dbReference type="RuleBase" id="RU003357"/>
    </source>
</evidence>
<dbReference type="InterPro" id="IPR039426">
    <property type="entry name" value="TonB-dep_rcpt-like"/>
</dbReference>
<evidence type="ECO:0000313" key="18">
    <source>
        <dbReference type="EMBL" id="BCT92056.1"/>
    </source>
</evidence>
<evidence type="ECO:0000256" key="11">
    <source>
        <dbReference type="ARBA" id="ARBA00023237"/>
    </source>
</evidence>
<dbReference type="PROSITE" id="PS00430">
    <property type="entry name" value="TONB_DEPENDENT_REC_1"/>
    <property type="match status" value="1"/>
</dbReference>
<feature type="chain" id="PRO_5045981028" evidence="15">
    <location>
        <begin position="25"/>
        <end position="700"/>
    </location>
</feature>
<evidence type="ECO:0000313" key="19">
    <source>
        <dbReference type="Proteomes" id="UP000681317"/>
    </source>
</evidence>
<feature type="short sequence motif" description="TonB box" evidence="13">
    <location>
        <begin position="37"/>
        <end position="43"/>
    </location>
</feature>
<keyword evidence="11 12" id="KW-0998">Cell outer membrane</keyword>